<evidence type="ECO:0000313" key="3">
    <source>
        <dbReference type="Proteomes" id="UP000001194"/>
    </source>
</evidence>
<feature type="compositionally biased region" description="Polar residues" evidence="1">
    <location>
        <begin position="182"/>
        <end position="198"/>
    </location>
</feature>
<feature type="compositionally biased region" description="Low complexity" evidence="1">
    <location>
        <begin position="86"/>
        <end position="102"/>
    </location>
</feature>
<keyword evidence="3" id="KW-1185">Reference proteome</keyword>
<dbReference type="RefSeq" id="XP_001878741.1">
    <property type="nucleotide sequence ID" value="XM_001878706.1"/>
</dbReference>
<evidence type="ECO:0000256" key="1">
    <source>
        <dbReference type="SAM" id="MobiDB-lite"/>
    </source>
</evidence>
<proteinExistence type="predicted"/>
<feature type="compositionally biased region" description="Polar residues" evidence="1">
    <location>
        <begin position="130"/>
        <end position="142"/>
    </location>
</feature>
<evidence type="ECO:0000313" key="2">
    <source>
        <dbReference type="EMBL" id="EDR10291.1"/>
    </source>
</evidence>
<accession>B0D491</accession>
<name>B0D491_LACBS</name>
<dbReference type="OrthoDB" id="5964929at2759"/>
<dbReference type="EMBL" id="DS547097">
    <property type="protein sequence ID" value="EDR10291.1"/>
    <property type="molecule type" value="Genomic_DNA"/>
</dbReference>
<feature type="region of interest" description="Disordered" evidence="1">
    <location>
        <begin position="1"/>
        <end position="44"/>
    </location>
</feature>
<dbReference type="KEGG" id="lbc:LACBIDRAFT_317038"/>
<protein>
    <submittedName>
        <fullName evidence="2">Predicted protein</fullName>
    </submittedName>
</protein>
<gene>
    <name evidence="2" type="ORF">LACBIDRAFT_317038</name>
</gene>
<dbReference type="Proteomes" id="UP000001194">
    <property type="component" value="Unassembled WGS sequence"/>
</dbReference>
<dbReference type="GeneID" id="6074398"/>
<sequence length="245" mass="24892">MGSKKALVAVKASASNTGSSSSRLSTSSSRLLAPTASSLAKAHRASAVLKPVIEVQASKRVVQPKVTTQPGPNTPDDAALSMITNSPKPSSSSGPFSPRPGGVFDRPLDLPSGIPTPVKKRTLLPAAAGPSSSNEGESTVIRQRSLAGRKPRISRSKVIARLASQRAAGTSGSTIAPRASNGGKTRSSFGAKAQRSSFTGGGSSGNVLMSAKKRARQSEYARRRSRLVVGNEGGGGGGSMDVSDG</sequence>
<organism evidence="3">
    <name type="scientific">Laccaria bicolor (strain S238N-H82 / ATCC MYA-4686)</name>
    <name type="common">Bicoloured deceiver</name>
    <name type="synonym">Laccaria laccata var. bicolor</name>
    <dbReference type="NCBI Taxonomy" id="486041"/>
    <lineage>
        <taxon>Eukaryota</taxon>
        <taxon>Fungi</taxon>
        <taxon>Dikarya</taxon>
        <taxon>Basidiomycota</taxon>
        <taxon>Agaricomycotina</taxon>
        <taxon>Agaricomycetes</taxon>
        <taxon>Agaricomycetidae</taxon>
        <taxon>Agaricales</taxon>
        <taxon>Agaricineae</taxon>
        <taxon>Hydnangiaceae</taxon>
        <taxon>Laccaria</taxon>
    </lineage>
</organism>
<dbReference type="HOGENOM" id="CLU_1133745_0_0_1"/>
<feature type="region of interest" description="Disordered" evidence="1">
    <location>
        <begin position="62"/>
        <end position="245"/>
    </location>
</feature>
<feature type="compositionally biased region" description="Low complexity" evidence="1">
    <location>
        <begin position="1"/>
        <end position="40"/>
    </location>
</feature>
<dbReference type="InParanoid" id="B0D491"/>
<reference evidence="2 3" key="1">
    <citation type="journal article" date="2008" name="Nature">
        <title>The genome of Laccaria bicolor provides insights into mycorrhizal symbiosis.</title>
        <authorList>
            <person name="Martin F."/>
            <person name="Aerts A."/>
            <person name="Ahren D."/>
            <person name="Brun A."/>
            <person name="Danchin E.G.J."/>
            <person name="Duchaussoy F."/>
            <person name="Gibon J."/>
            <person name="Kohler A."/>
            <person name="Lindquist E."/>
            <person name="Pereda V."/>
            <person name="Salamov A."/>
            <person name="Shapiro H.J."/>
            <person name="Wuyts J."/>
            <person name="Blaudez D."/>
            <person name="Buee M."/>
            <person name="Brokstein P."/>
            <person name="Canbaeck B."/>
            <person name="Cohen D."/>
            <person name="Courty P.E."/>
            <person name="Coutinho P.M."/>
            <person name="Delaruelle C."/>
            <person name="Detter J.C."/>
            <person name="Deveau A."/>
            <person name="DiFazio S."/>
            <person name="Duplessis S."/>
            <person name="Fraissinet-Tachet L."/>
            <person name="Lucic E."/>
            <person name="Frey-Klett P."/>
            <person name="Fourrey C."/>
            <person name="Feussner I."/>
            <person name="Gay G."/>
            <person name="Grimwood J."/>
            <person name="Hoegger P.J."/>
            <person name="Jain P."/>
            <person name="Kilaru S."/>
            <person name="Labbe J."/>
            <person name="Lin Y.C."/>
            <person name="Legue V."/>
            <person name="Le Tacon F."/>
            <person name="Marmeisse R."/>
            <person name="Melayah D."/>
            <person name="Montanini B."/>
            <person name="Muratet M."/>
            <person name="Nehls U."/>
            <person name="Niculita-Hirzel H."/>
            <person name="Oudot-Le Secq M.P."/>
            <person name="Peter M."/>
            <person name="Quesneville H."/>
            <person name="Rajashekar B."/>
            <person name="Reich M."/>
            <person name="Rouhier N."/>
            <person name="Schmutz J."/>
            <person name="Yin T."/>
            <person name="Chalot M."/>
            <person name="Henrissat B."/>
            <person name="Kuees U."/>
            <person name="Lucas S."/>
            <person name="Van de Peer Y."/>
            <person name="Podila G.K."/>
            <person name="Polle A."/>
            <person name="Pukkila P.J."/>
            <person name="Richardson P.M."/>
            <person name="Rouze P."/>
            <person name="Sanders I.R."/>
            <person name="Stajich J.E."/>
            <person name="Tunlid A."/>
            <person name="Tuskan G."/>
            <person name="Grigoriev I.V."/>
        </authorList>
    </citation>
    <scope>NUCLEOTIDE SEQUENCE [LARGE SCALE GENOMIC DNA]</scope>
    <source>
        <strain evidence="3">S238N-H82 / ATCC MYA-4686</strain>
    </source>
</reference>
<dbReference type="AlphaFoldDB" id="B0D491"/>